<comment type="subcellular location">
    <subcellularLocation>
        <location evidence="1">Secreted</location>
    </subcellularLocation>
</comment>
<evidence type="ECO:0000256" key="4">
    <source>
        <dbReference type="PROSITE-ProRule" id="PRU00059"/>
    </source>
</evidence>
<evidence type="ECO:0000259" key="8">
    <source>
        <dbReference type="PROSITE" id="PS01180"/>
    </source>
</evidence>
<comment type="caution">
    <text evidence="9">The sequence shown here is derived from an EMBL/GenBank/DDBJ whole genome shotgun (WGS) entry which is preliminary data.</text>
</comment>
<dbReference type="InterPro" id="IPR035914">
    <property type="entry name" value="Sperma_CUB_dom_sf"/>
</dbReference>
<reference evidence="9 10" key="1">
    <citation type="submission" date="2020-08" db="EMBL/GenBank/DDBJ databases">
        <authorList>
            <person name="Hejnol A."/>
        </authorList>
    </citation>
    <scope>NUCLEOTIDE SEQUENCE [LARGE SCALE GENOMIC DNA]</scope>
</reference>
<evidence type="ECO:0000256" key="1">
    <source>
        <dbReference type="ARBA" id="ARBA00004613"/>
    </source>
</evidence>
<dbReference type="Pfam" id="PF00431">
    <property type="entry name" value="CUB"/>
    <property type="match status" value="1"/>
</dbReference>
<feature type="signal peptide" evidence="7">
    <location>
        <begin position="1"/>
        <end position="16"/>
    </location>
</feature>
<dbReference type="GO" id="GO:0004252">
    <property type="term" value="F:serine-type endopeptidase activity"/>
    <property type="evidence" value="ECO:0007669"/>
    <property type="project" value="TreeGrafter"/>
</dbReference>
<dbReference type="CDD" id="cd00041">
    <property type="entry name" value="CUB"/>
    <property type="match status" value="1"/>
</dbReference>
<sequence length="308" mass="35162">MKVILLLPAILAVLRAETIPECVKTESIEQCVENRLVWFEMSIRSNLTKIESRLSELENKYNDESNMENGLGDEIRQTTLKPENYKVKTSTKKLHTTKMTEKPTEKKEEHTQPMTTKTIADKITTKVDEMKTTMRETPEIDMTTVTPSTVMTKSSTPVKVPLTQKLMCDKTQTINQLPNCNNPKYIITSLNYPQSYPFNYQCKIILDEIDNSVIHIKFLDFHVEQGQSCPFDKLTFKEGSNSATLCGRGHIIPDDNEVDLFQSNIAIPKLNTTYTIDPNGPVEISFLSDNIVREKGFVMHLEFKCVDN</sequence>
<dbReference type="AlphaFoldDB" id="A0A7I8VFU0"/>
<comment type="caution">
    <text evidence="4">Lacks conserved residue(s) required for the propagation of feature annotation.</text>
</comment>
<dbReference type="PANTHER" id="PTHR24255:SF27">
    <property type="entry name" value="HAPTOGLOBIN-RELATED PROTEIN"/>
    <property type="match status" value="1"/>
</dbReference>
<keyword evidence="2" id="KW-0964">Secreted</keyword>
<evidence type="ECO:0000256" key="3">
    <source>
        <dbReference type="ARBA" id="ARBA00023157"/>
    </source>
</evidence>
<proteinExistence type="predicted"/>
<accession>A0A7I8VFU0</accession>
<dbReference type="EMBL" id="CAJFCJ010000005">
    <property type="protein sequence ID" value="CAD5114156.1"/>
    <property type="molecule type" value="Genomic_DNA"/>
</dbReference>
<dbReference type="GO" id="GO:0072562">
    <property type="term" value="C:blood microparticle"/>
    <property type="evidence" value="ECO:0007669"/>
    <property type="project" value="TreeGrafter"/>
</dbReference>
<keyword evidence="5" id="KW-0175">Coiled coil</keyword>
<feature type="compositionally biased region" description="Basic and acidic residues" evidence="6">
    <location>
        <begin position="98"/>
        <end position="111"/>
    </location>
</feature>
<protein>
    <submittedName>
        <fullName evidence="9">DgyrCDS3300</fullName>
    </submittedName>
</protein>
<name>A0A7I8VFU0_9ANNE</name>
<feature type="disulfide bond" evidence="4">
    <location>
        <begin position="229"/>
        <end position="246"/>
    </location>
</feature>
<gene>
    <name evidence="9" type="ORF">DGYR_LOCUS3032</name>
</gene>
<keyword evidence="3 4" id="KW-1015">Disulfide bond</keyword>
<dbReference type="Gene3D" id="2.60.120.290">
    <property type="entry name" value="Spermadhesin, CUB domain"/>
    <property type="match status" value="1"/>
</dbReference>
<dbReference type="SUPFAM" id="SSF49854">
    <property type="entry name" value="Spermadhesin, CUB domain"/>
    <property type="match status" value="1"/>
</dbReference>
<keyword evidence="7" id="KW-0732">Signal</keyword>
<evidence type="ECO:0000256" key="5">
    <source>
        <dbReference type="SAM" id="Coils"/>
    </source>
</evidence>
<organism evidence="9 10">
    <name type="scientific">Dimorphilus gyrociliatus</name>
    <dbReference type="NCBI Taxonomy" id="2664684"/>
    <lineage>
        <taxon>Eukaryota</taxon>
        <taxon>Metazoa</taxon>
        <taxon>Spiralia</taxon>
        <taxon>Lophotrochozoa</taxon>
        <taxon>Annelida</taxon>
        <taxon>Polychaeta</taxon>
        <taxon>Polychaeta incertae sedis</taxon>
        <taxon>Dinophilidae</taxon>
        <taxon>Dimorphilus</taxon>
    </lineage>
</organism>
<feature type="coiled-coil region" evidence="5">
    <location>
        <begin position="40"/>
        <end position="67"/>
    </location>
</feature>
<evidence type="ECO:0000256" key="6">
    <source>
        <dbReference type="SAM" id="MobiDB-lite"/>
    </source>
</evidence>
<dbReference type="PANTHER" id="PTHR24255">
    <property type="entry name" value="COMPLEMENT COMPONENT 1, S SUBCOMPONENT-RELATED"/>
    <property type="match status" value="1"/>
</dbReference>
<evidence type="ECO:0000256" key="7">
    <source>
        <dbReference type="SAM" id="SignalP"/>
    </source>
</evidence>
<feature type="chain" id="PRO_5029729896" evidence="7">
    <location>
        <begin position="17"/>
        <end position="308"/>
    </location>
</feature>
<evidence type="ECO:0000313" key="10">
    <source>
        <dbReference type="Proteomes" id="UP000549394"/>
    </source>
</evidence>
<feature type="domain" description="CUB" evidence="8">
    <location>
        <begin position="168"/>
        <end position="304"/>
    </location>
</feature>
<dbReference type="Proteomes" id="UP000549394">
    <property type="component" value="Unassembled WGS sequence"/>
</dbReference>
<dbReference type="GO" id="GO:0031638">
    <property type="term" value="P:zymogen activation"/>
    <property type="evidence" value="ECO:0007669"/>
    <property type="project" value="TreeGrafter"/>
</dbReference>
<dbReference type="OrthoDB" id="6124589at2759"/>
<keyword evidence="10" id="KW-1185">Reference proteome</keyword>
<dbReference type="InterPro" id="IPR000859">
    <property type="entry name" value="CUB_dom"/>
</dbReference>
<feature type="region of interest" description="Disordered" evidence="6">
    <location>
        <begin position="88"/>
        <end position="114"/>
    </location>
</feature>
<evidence type="ECO:0000313" key="9">
    <source>
        <dbReference type="EMBL" id="CAD5114156.1"/>
    </source>
</evidence>
<evidence type="ECO:0000256" key="2">
    <source>
        <dbReference type="ARBA" id="ARBA00022525"/>
    </source>
</evidence>
<dbReference type="PROSITE" id="PS01180">
    <property type="entry name" value="CUB"/>
    <property type="match status" value="1"/>
</dbReference>